<dbReference type="GeneID" id="101857873"/>
<dbReference type="PANTHER" id="PTHR10741">
    <property type="entry name" value="TRANSLIN AND TRANSLIN ASSOCIATED PROTEIN X"/>
    <property type="match status" value="1"/>
</dbReference>
<dbReference type="Proteomes" id="UP000694888">
    <property type="component" value="Unplaced"/>
</dbReference>
<feature type="compositionally biased region" description="Basic and acidic residues" evidence="6">
    <location>
        <begin position="199"/>
        <end position="209"/>
    </location>
</feature>
<gene>
    <name evidence="8" type="primary">LOC101857873</name>
</gene>
<dbReference type="InterPro" id="IPR016069">
    <property type="entry name" value="Translin_C"/>
</dbReference>
<evidence type="ECO:0000256" key="4">
    <source>
        <dbReference type="ARBA" id="ARBA00022490"/>
    </source>
</evidence>
<dbReference type="Pfam" id="PF01997">
    <property type="entry name" value="Translin"/>
    <property type="match status" value="1"/>
</dbReference>
<dbReference type="Gene3D" id="1.20.58.190">
    <property type="entry name" value="Translin, domain 1"/>
    <property type="match status" value="1"/>
</dbReference>
<feature type="region of interest" description="Disordered" evidence="6">
    <location>
        <begin position="1"/>
        <end position="42"/>
    </location>
</feature>
<evidence type="ECO:0000313" key="8">
    <source>
        <dbReference type="RefSeq" id="XP_005097901.1"/>
    </source>
</evidence>
<accession>A0ABM0JNL4</accession>
<dbReference type="RefSeq" id="XP_005097901.1">
    <property type="nucleotide sequence ID" value="XM_005097844.3"/>
</dbReference>
<name>A0ABM0JNL4_APLCA</name>
<dbReference type="InterPro" id="IPR002848">
    <property type="entry name" value="Translin_fam"/>
</dbReference>
<keyword evidence="7" id="KW-1185">Reference proteome</keyword>
<feature type="compositionally biased region" description="Polar residues" evidence="6">
    <location>
        <begin position="210"/>
        <end position="224"/>
    </location>
</feature>
<dbReference type="CDD" id="cd14820">
    <property type="entry name" value="TRAX"/>
    <property type="match status" value="1"/>
</dbReference>
<evidence type="ECO:0000256" key="6">
    <source>
        <dbReference type="SAM" id="MobiDB-lite"/>
    </source>
</evidence>
<protein>
    <submittedName>
        <fullName evidence="8">Translin-associated protein X</fullName>
    </submittedName>
</protein>
<dbReference type="Gene3D" id="1.20.58.200">
    <property type="entry name" value="Translin, domain 2"/>
    <property type="match status" value="1"/>
</dbReference>
<evidence type="ECO:0000256" key="1">
    <source>
        <dbReference type="ARBA" id="ARBA00004123"/>
    </source>
</evidence>
<keyword evidence="4" id="KW-0963">Cytoplasm</keyword>
<dbReference type="InterPro" id="IPR036081">
    <property type="entry name" value="Translin_sf"/>
</dbReference>
<evidence type="ECO:0000256" key="2">
    <source>
        <dbReference type="ARBA" id="ARBA00004496"/>
    </source>
</evidence>
<evidence type="ECO:0000256" key="3">
    <source>
        <dbReference type="ARBA" id="ARBA00005902"/>
    </source>
</evidence>
<dbReference type="SUPFAM" id="SSF74784">
    <property type="entry name" value="Translin"/>
    <property type="match status" value="1"/>
</dbReference>
<comment type="subcellular location">
    <subcellularLocation>
        <location evidence="2">Cytoplasm</location>
    </subcellularLocation>
    <subcellularLocation>
        <location evidence="1">Nucleus</location>
    </subcellularLocation>
</comment>
<keyword evidence="5" id="KW-0539">Nucleus</keyword>
<evidence type="ECO:0000313" key="7">
    <source>
        <dbReference type="Proteomes" id="UP000694888"/>
    </source>
</evidence>
<organism evidence="7 8">
    <name type="scientific">Aplysia californica</name>
    <name type="common">California sea hare</name>
    <dbReference type="NCBI Taxonomy" id="6500"/>
    <lineage>
        <taxon>Eukaryota</taxon>
        <taxon>Metazoa</taxon>
        <taxon>Spiralia</taxon>
        <taxon>Lophotrochozoa</taxon>
        <taxon>Mollusca</taxon>
        <taxon>Gastropoda</taxon>
        <taxon>Heterobranchia</taxon>
        <taxon>Euthyneura</taxon>
        <taxon>Tectipleura</taxon>
        <taxon>Aplysiida</taxon>
        <taxon>Aplysioidea</taxon>
        <taxon>Aplysiidae</taxon>
        <taxon>Aplysia</taxon>
    </lineage>
</organism>
<comment type="similarity">
    <text evidence="3">Belongs to the translin family.</text>
</comment>
<feature type="compositionally biased region" description="Basic and acidic residues" evidence="6">
    <location>
        <begin position="14"/>
        <end position="42"/>
    </location>
</feature>
<evidence type="ECO:0000256" key="5">
    <source>
        <dbReference type="ARBA" id="ARBA00023242"/>
    </source>
</evidence>
<reference evidence="8" key="1">
    <citation type="submission" date="2025-08" db="UniProtKB">
        <authorList>
            <consortium name="RefSeq"/>
        </authorList>
    </citation>
    <scope>IDENTIFICATION</scope>
</reference>
<proteinExistence type="inferred from homology"/>
<dbReference type="InterPro" id="IPR016068">
    <property type="entry name" value="Translin_N"/>
</dbReference>
<sequence length="353" mass="39549">MATSTGHRGRGRRNKGDWRDKSKSNQERDGKPSKEGESHADDSPIVKAFRVFQKELDNRNDRFERIFKLSRDITIESKRLIFLLQRVIGSDDPEKLLAEAAEKIHELHSTKFLEIAKELEGQDSYQYLRAYTSGLQEYIEAVTFYYYLSEQRLVNLDKIQKQLIFPKLVSVPVESSGTDSQEAGPDAKQDNSDPSCSDDQPKPMDHSDDNAGNSSTKPEPTGSVSPAGASEDKKTMLVHVPPSEYMLGVADFTGELMRMAINSVGAGNLDTPRVVADMMRVIHNAFTVFDNASRELRKKTSVLRQSLQKVETACYTLTVRGSEIPQHMLTDVFTSTAASGENFNVDDVEEPYD</sequence>
<feature type="region of interest" description="Disordered" evidence="6">
    <location>
        <begin position="174"/>
        <end position="233"/>
    </location>
</feature>